<proteinExistence type="predicted"/>
<keyword evidence="2" id="KW-1185">Reference proteome</keyword>
<evidence type="ECO:0000313" key="1">
    <source>
        <dbReference type="EMBL" id="KAI4319233.1"/>
    </source>
</evidence>
<accession>A0ACB9M5H3</accession>
<name>A0ACB9M5H3_9MYRT</name>
<comment type="caution">
    <text evidence="1">The sequence shown here is derived from an EMBL/GenBank/DDBJ whole genome shotgun (WGS) entry which is preliminary data.</text>
</comment>
<gene>
    <name evidence="1" type="ORF">MLD38_032859</name>
</gene>
<dbReference type="EMBL" id="CM042889">
    <property type="protein sequence ID" value="KAI4319233.1"/>
    <property type="molecule type" value="Genomic_DNA"/>
</dbReference>
<evidence type="ECO:0000313" key="2">
    <source>
        <dbReference type="Proteomes" id="UP001057402"/>
    </source>
</evidence>
<sequence>MGISLSRNVINVFLSLYNTKKVAAPGNLFHVQIEDVVSLVSRTGRHLQRYDKDRRQVVGCIPYRYRGIEGGSAGDEEIEVLLVSSQKGGKGMMFPKGGWEIDETMEQAALRETREEAGVVGTLEDKLGKWMYKSKSNGSYHDGYMFSLHVNMQLESWPEKDLRKRRWVTAAEAREACPHGWMKEALDELVYRLKKQQNGEPDAFSS</sequence>
<dbReference type="Proteomes" id="UP001057402">
    <property type="component" value="Chromosome 10"/>
</dbReference>
<protein>
    <submittedName>
        <fullName evidence="1">Uncharacterized protein</fullName>
    </submittedName>
</protein>
<organism evidence="1 2">
    <name type="scientific">Melastoma candidum</name>
    <dbReference type="NCBI Taxonomy" id="119954"/>
    <lineage>
        <taxon>Eukaryota</taxon>
        <taxon>Viridiplantae</taxon>
        <taxon>Streptophyta</taxon>
        <taxon>Embryophyta</taxon>
        <taxon>Tracheophyta</taxon>
        <taxon>Spermatophyta</taxon>
        <taxon>Magnoliopsida</taxon>
        <taxon>eudicotyledons</taxon>
        <taxon>Gunneridae</taxon>
        <taxon>Pentapetalae</taxon>
        <taxon>rosids</taxon>
        <taxon>malvids</taxon>
        <taxon>Myrtales</taxon>
        <taxon>Melastomataceae</taxon>
        <taxon>Melastomatoideae</taxon>
        <taxon>Melastomateae</taxon>
        <taxon>Melastoma</taxon>
    </lineage>
</organism>
<reference evidence="2" key="1">
    <citation type="journal article" date="2023" name="Front. Plant Sci.">
        <title>Chromosomal-level genome assembly of Melastoma candidum provides insights into trichome evolution.</title>
        <authorList>
            <person name="Zhong Y."/>
            <person name="Wu W."/>
            <person name="Sun C."/>
            <person name="Zou P."/>
            <person name="Liu Y."/>
            <person name="Dai S."/>
            <person name="Zhou R."/>
        </authorList>
    </citation>
    <scope>NUCLEOTIDE SEQUENCE [LARGE SCALE GENOMIC DNA]</scope>
</reference>